<keyword evidence="7 8" id="KW-0472">Membrane</keyword>
<dbReference type="CDD" id="cd08379">
    <property type="entry name" value="C2D_MCTP_PRT_plant"/>
    <property type="match status" value="1"/>
</dbReference>
<keyword evidence="3 8" id="KW-0812">Transmembrane</keyword>
<protein>
    <recommendedName>
        <fullName evidence="9">C2 domain-containing protein</fullName>
    </recommendedName>
</protein>
<keyword evidence="4" id="KW-0677">Repeat</keyword>
<feature type="transmembrane region" description="Helical" evidence="8">
    <location>
        <begin position="705"/>
        <end position="735"/>
    </location>
</feature>
<dbReference type="Proteomes" id="UP001497480">
    <property type="component" value="Unassembled WGS sequence"/>
</dbReference>
<dbReference type="InterPro" id="IPR047255">
    <property type="entry name" value="C2D_MCTP_PRT_plant"/>
</dbReference>
<evidence type="ECO:0000256" key="6">
    <source>
        <dbReference type="ARBA" id="ARBA00022989"/>
    </source>
</evidence>
<dbReference type="AlphaFoldDB" id="A0AAV1X2R0"/>
<sequence>MSNQKVDFNLKEISPNIGAKNGGIISATDLVEIDLFLFIRIVKARGLHACAPNACHPYVELKIGKFKGITQYISGSLYPEWDQVFAFEKSRIQIQDTILEMKVKDKLVSHDELMMMGQIELAISDIPIRFPTDSALAPQWYGLRDEKGQMCRGELMLSCWIGTQVDEAFPEACHLDAPSLTLYNVNATRSTIYLMSRIWCLRVNLIQAQDMVLEDNNNIKDSQFFIQATLGNLTLRSKVVKNSDGNPKWNEDLLFVVAEPFDQRLDFSLEQVTSGSSSHKSLGTFVFLVKNADKRIDGSPVSTQFIDVKLNDKYVCKLNAKISLDGGYHIFDDDPQCSSDLNPTAKKLWSPRIGVFEMGILNATGLPAMKSMNRTDAYCVAKYGSKWVRTRTVVNSLTPKWNEQYSWDVYDPSTFITISVFDNCQLHEGDDNAAGTMDKIIGKVRICLSELNFGTIYSYSYPLVQLQPPGLKKMGEIQLAFKFCCPSMINICKLYTFPMLPKLHFVNTLSPTQCEVLRKQAVVVVSSHMSKAEPPLRREVVEYMLDFRERMWSLRRGRADLERINILLSGLVALCKKYDEIRCWKISILRLVICLFLFIVIFVPQYLVSTMFLCHIINVYWQYQKKAREVSHIDLQLSHAYTTSVDELEEEFDPIPSRLEECIIRNRYEQLRMGAGKYIAMIGQLASEGEKVQALLSWQDPIATILILILCLISGFVTFIVPFRITLSFVVLYMLSHPILPSPFPSFIENWEDVY</sequence>
<feature type="domain" description="C2" evidence="9">
    <location>
        <begin position="337"/>
        <end position="461"/>
    </location>
</feature>
<dbReference type="InterPro" id="IPR000008">
    <property type="entry name" value="C2_dom"/>
</dbReference>
<evidence type="ECO:0000256" key="2">
    <source>
        <dbReference type="ARBA" id="ARBA00007923"/>
    </source>
</evidence>
<dbReference type="FunFam" id="2.60.40.150:FF:000090">
    <property type="entry name" value="C2 domain-containing protein"/>
    <property type="match status" value="1"/>
</dbReference>
<dbReference type="Pfam" id="PF08372">
    <property type="entry name" value="PRT_C"/>
    <property type="match status" value="1"/>
</dbReference>
<gene>
    <name evidence="10" type="ORF">LLUT_LOCUS16996</name>
</gene>
<evidence type="ECO:0000259" key="9">
    <source>
        <dbReference type="PROSITE" id="PS50004"/>
    </source>
</evidence>
<evidence type="ECO:0000256" key="3">
    <source>
        <dbReference type="ARBA" id="ARBA00022692"/>
    </source>
</evidence>
<dbReference type="SMART" id="SM00239">
    <property type="entry name" value="C2"/>
    <property type="match status" value="3"/>
</dbReference>
<dbReference type="InterPro" id="IPR035892">
    <property type="entry name" value="C2_domain_sf"/>
</dbReference>
<evidence type="ECO:0000256" key="4">
    <source>
        <dbReference type="ARBA" id="ARBA00022737"/>
    </source>
</evidence>
<dbReference type="InterPro" id="IPR013583">
    <property type="entry name" value="MCTP_C"/>
</dbReference>
<dbReference type="SUPFAM" id="SSF49562">
    <property type="entry name" value="C2 domain (Calcium/lipid-binding domain, CaLB)"/>
    <property type="match status" value="3"/>
</dbReference>
<organism evidence="10 11">
    <name type="scientific">Lupinus luteus</name>
    <name type="common">European yellow lupine</name>
    <dbReference type="NCBI Taxonomy" id="3873"/>
    <lineage>
        <taxon>Eukaryota</taxon>
        <taxon>Viridiplantae</taxon>
        <taxon>Streptophyta</taxon>
        <taxon>Embryophyta</taxon>
        <taxon>Tracheophyta</taxon>
        <taxon>Spermatophyta</taxon>
        <taxon>Magnoliopsida</taxon>
        <taxon>eudicotyledons</taxon>
        <taxon>Gunneridae</taxon>
        <taxon>Pentapetalae</taxon>
        <taxon>rosids</taxon>
        <taxon>fabids</taxon>
        <taxon>Fabales</taxon>
        <taxon>Fabaceae</taxon>
        <taxon>Papilionoideae</taxon>
        <taxon>50 kb inversion clade</taxon>
        <taxon>genistoids sensu lato</taxon>
        <taxon>core genistoids</taxon>
        <taxon>Genisteae</taxon>
        <taxon>Lupinus</taxon>
    </lineage>
</organism>
<name>A0AAV1X2R0_LUPLU</name>
<dbReference type="Pfam" id="PF00168">
    <property type="entry name" value="C2"/>
    <property type="match status" value="3"/>
</dbReference>
<dbReference type="PROSITE" id="PS50004">
    <property type="entry name" value="C2"/>
    <property type="match status" value="3"/>
</dbReference>
<dbReference type="PANTHER" id="PTHR31425">
    <property type="entry name" value="PHOSPHORIBOSYLANTHRANILATE TRANSFERASE ISOFORM 1"/>
    <property type="match status" value="1"/>
</dbReference>
<keyword evidence="5" id="KW-0106">Calcium</keyword>
<evidence type="ECO:0000256" key="7">
    <source>
        <dbReference type="ARBA" id="ARBA00023136"/>
    </source>
</evidence>
<evidence type="ECO:0000256" key="5">
    <source>
        <dbReference type="ARBA" id="ARBA00022837"/>
    </source>
</evidence>
<dbReference type="Gene3D" id="2.60.40.150">
    <property type="entry name" value="C2 domain"/>
    <property type="match status" value="3"/>
</dbReference>
<comment type="similarity">
    <text evidence="2">Belongs to the MCTP family.</text>
</comment>
<feature type="transmembrane region" description="Helical" evidence="8">
    <location>
        <begin position="588"/>
        <end position="621"/>
    </location>
</feature>
<feature type="domain" description="C2" evidence="9">
    <location>
        <begin position="177"/>
        <end position="305"/>
    </location>
</feature>
<feature type="domain" description="C2" evidence="9">
    <location>
        <begin position="20"/>
        <end position="141"/>
    </location>
</feature>
<comment type="subcellular location">
    <subcellularLocation>
        <location evidence="1">Membrane</location>
        <topology evidence="1">Multi-pass membrane protein</topology>
    </subcellularLocation>
</comment>
<dbReference type="EMBL" id="CAXHTB010000011">
    <property type="protein sequence ID" value="CAL0315936.1"/>
    <property type="molecule type" value="Genomic_DNA"/>
</dbReference>
<comment type="caution">
    <text evidence="10">The sequence shown here is derived from an EMBL/GenBank/DDBJ whole genome shotgun (WGS) entry which is preliminary data.</text>
</comment>
<accession>A0AAV1X2R0</accession>
<dbReference type="GO" id="GO:0016020">
    <property type="term" value="C:membrane"/>
    <property type="evidence" value="ECO:0007669"/>
    <property type="project" value="UniProtKB-SubCell"/>
</dbReference>
<evidence type="ECO:0000256" key="1">
    <source>
        <dbReference type="ARBA" id="ARBA00004141"/>
    </source>
</evidence>
<keyword evidence="6 8" id="KW-1133">Transmembrane helix</keyword>
<reference evidence="10 11" key="1">
    <citation type="submission" date="2024-03" db="EMBL/GenBank/DDBJ databases">
        <authorList>
            <person name="Martinez-Hernandez J."/>
        </authorList>
    </citation>
    <scope>NUCLEOTIDE SEQUENCE [LARGE SCALE GENOMIC DNA]</scope>
</reference>
<evidence type="ECO:0000313" key="10">
    <source>
        <dbReference type="EMBL" id="CAL0315936.1"/>
    </source>
</evidence>
<evidence type="ECO:0000313" key="11">
    <source>
        <dbReference type="Proteomes" id="UP001497480"/>
    </source>
</evidence>
<dbReference type="PANTHER" id="PTHR31425:SF41">
    <property type="entry name" value="ANTHRANILATE PHOSPHORIBOSYLTRANSFERASE-LIKE PROTEIN"/>
    <property type="match status" value="1"/>
</dbReference>
<evidence type="ECO:0000256" key="8">
    <source>
        <dbReference type="SAM" id="Phobius"/>
    </source>
</evidence>
<proteinExistence type="inferred from homology"/>
<dbReference type="InterPro" id="IPR047259">
    <property type="entry name" value="QUIRKY-like"/>
</dbReference>
<keyword evidence="11" id="KW-1185">Reference proteome</keyword>